<feature type="region of interest" description="Disordered" evidence="1">
    <location>
        <begin position="82"/>
        <end position="113"/>
    </location>
</feature>
<gene>
    <name evidence="2" type="ORF">ETD86_00780</name>
</gene>
<dbReference type="AlphaFoldDB" id="A0A5S4FXL0"/>
<comment type="caution">
    <text evidence="2">The sequence shown here is derived from an EMBL/GenBank/DDBJ whole genome shotgun (WGS) entry which is preliminary data.</text>
</comment>
<keyword evidence="3" id="KW-1185">Reference proteome</keyword>
<reference evidence="2 3" key="1">
    <citation type="submission" date="2019-05" db="EMBL/GenBank/DDBJ databases">
        <title>Draft genome sequence of Nonomuraea turkmeniaca DSM 43926.</title>
        <authorList>
            <person name="Saricaoglu S."/>
            <person name="Isik K."/>
        </authorList>
    </citation>
    <scope>NUCLEOTIDE SEQUENCE [LARGE SCALE GENOMIC DNA]</scope>
    <source>
        <strain evidence="2 3">DSM 43926</strain>
    </source>
</reference>
<organism evidence="2 3">
    <name type="scientific">Nonomuraea turkmeniaca</name>
    <dbReference type="NCBI Taxonomy" id="103838"/>
    <lineage>
        <taxon>Bacteria</taxon>
        <taxon>Bacillati</taxon>
        <taxon>Actinomycetota</taxon>
        <taxon>Actinomycetes</taxon>
        <taxon>Streptosporangiales</taxon>
        <taxon>Streptosporangiaceae</taxon>
        <taxon>Nonomuraea</taxon>
    </lineage>
</organism>
<evidence type="ECO:0000313" key="2">
    <source>
        <dbReference type="EMBL" id="TMR25419.1"/>
    </source>
</evidence>
<protein>
    <submittedName>
        <fullName evidence="2">Uncharacterized protein</fullName>
    </submittedName>
</protein>
<proteinExistence type="predicted"/>
<sequence length="113" mass="11635">MLLRRQPQAWRCPAGAAPPARSPPAPDRPAPGPAARGNVSWAASSCSAAARSVRRSTTVGSSGRSVLVSGVSAAMAAWRPTWTNARGTTSRPPTAGGHWGLLRPGPGRNSPYL</sequence>
<evidence type="ECO:0000256" key="1">
    <source>
        <dbReference type="SAM" id="MobiDB-lite"/>
    </source>
</evidence>
<name>A0A5S4FXL0_9ACTN</name>
<dbReference type="EMBL" id="VCKY01000002">
    <property type="protein sequence ID" value="TMR25419.1"/>
    <property type="molecule type" value="Genomic_DNA"/>
</dbReference>
<dbReference type="Proteomes" id="UP000309128">
    <property type="component" value="Unassembled WGS sequence"/>
</dbReference>
<evidence type="ECO:0000313" key="3">
    <source>
        <dbReference type="Proteomes" id="UP000309128"/>
    </source>
</evidence>
<feature type="compositionally biased region" description="Polar residues" evidence="1">
    <location>
        <begin position="82"/>
        <end position="92"/>
    </location>
</feature>
<feature type="region of interest" description="Disordered" evidence="1">
    <location>
        <begin position="1"/>
        <end position="38"/>
    </location>
</feature>
<feature type="compositionally biased region" description="Pro residues" evidence="1">
    <location>
        <begin position="20"/>
        <end position="32"/>
    </location>
</feature>
<accession>A0A5S4FXL0</accession>